<evidence type="ECO:0000313" key="3">
    <source>
        <dbReference type="EMBL" id="GAB17157.1"/>
    </source>
</evidence>
<sequence>MSITDNEEKIDAVPTRTGLRARRRNGPGDGDPPTRKTPRVMSAVAIIATVAAIAIGVAWALVAGLNDDGDRLAQLQAEHTDTTKAEQVALDYAVATARVNYEDIDAWRTALKSGVSDQLKTRFDGAVTVVQPLFAQLRYVTTVKPLAAKVRSREGDQFVVDAFVEMTSKSTQSPSGTITTGSFTITLDKASGWTITDVGGTGTALPQGEKPAAPGRTQPTGQPAPTPSEGAGG</sequence>
<keyword evidence="2" id="KW-1133">Transmembrane helix</keyword>
<evidence type="ECO:0008006" key="5">
    <source>
        <dbReference type="Google" id="ProtNLM"/>
    </source>
</evidence>
<dbReference type="EMBL" id="BAEH01000020">
    <property type="protein sequence ID" value="GAB17157.1"/>
    <property type="molecule type" value="Genomic_DNA"/>
</dbReference>
<evidence type="ECO:0000256" key="2">
    <source>
        <dbReference type="SAM" id="Phobius"/>
    </source>
</evidence>
<dbReference type="eggNOG" id="ENOG5031DJE">
    <property type="taxonomic scope" value="Bacteria"/>
</dbReference>
<keyword evidence="4" id="KW-1185">Reference proteome</keyword>
<feature type="region of interest" description="Disordered" evidence="1">
    <location>
        <begin position="198"/>
        <end position="233"/>
    </location>
</feature>
<comment type="caution">
    <text evidence="3">The sequence shown here is derived from an EMBL/GenBank/DDBJ whole genome shotgun (WGS) entry which is preliminary data.</text>
</comment>
<dbReference type="OrthoDB" id="4381663at2"/>
<gene>
    <name evidence="3" type="ORF">GOEFS_020_00210</name>
</gene>
<name>H0QWF6_9ACTN</name>
<dbReference type="AlphaFoldDB" id="H0QWF6"/>
<organism evidence="3 4">
    <name type="scientific">Gordonia effusa NBRC 100432</name>
    <dbReference type="NCBI Taxonomy" id="1077974"/>
    <lineage>
        <taxon>Bacteria</taxon>
        <taxon>Bacillati</taxon>
        <taxon>Actinomycetota</taxon>
        <taxon>Actinomycetes</taxon>
        <taxon>Mycobacteriales</taxon>
        <taxon>Gordoniaceae</taxon>
        <taxon>Gordonia</taxon>
    </lineage>
</organism>
<feature type="compositionally biased region" description="Basic and acidic residues" evidence="1">
    <location>
        <begin position="1"/>
        <end position="11"/>
    </location>
</feature>
<feature type="region of interest" description="Disordered" evidence="1">
    <location>
        <begin position="1"/>
        <end position="37"/>
    </location>
</feature>
<keyword evidence="2" id="KW-0472">Membrane</keyword>
<evidence type="ECO:0000313" key="4">
    <source>
        <dbReference type="Proteomes" id="UP000035034"/>
    </source>
</evidence>
<keyword evidence="2" id="KW-0812">Transmembrane</keyword>
<evidence type="ECO:0000256" key="1">
    <source>
        <dbReference type="SAM" id="MobiDB-lite"/>
    </source>
</evidence>
<accession>H0QWF6</accession>
<protein>
    <recommendedName>
        <fullName evidence="5">Mce-associated membrane protein</fullName>
    </recommendedName>
</protein>
<proteinExistence type="predicted"/>
<feature type="transmembrane region" description="Helical" evidence="2">
    <location>
        <begin position="40"/>
        <end position="62"/>
    </location>
</feature>
<dbReference type="RefSeq" id="WP_007316495.1">
    <property type="nucleotide sequence ID" value="NZ_BAEH01000020.1"/>
</dbReference>
<dbReference type="Proteomes" id="UP000035034">
    <property type="component" value="Unassembled WGS sequence"/>
</dbReference>
<reference evidence="3 4" key="1">
    <citation type="submission" date="2011-12" db="EMBL/GenBank/DDBJ databases">
        <title>Whole genome shotgun sequence of Gordonia effusa NBRC 100432.</title>
        <authorList>
            <person name="Yoshida I."/>
            <person name="Takarada H."/>
            <person name="Hosoyama A."/>
            <person name="Tsuchikane K."/>
            <person name="Katsumata H."/>
            <person name="Yamazaki S."/>
            <person name="Fujita N."/>
        </authorList>
    </citation>
    <scope>NUCLEOTIDE SEQUENCE [LARGE SCALE GENOMIC DNA]</scope>
    <source>
        <strain evidence="3 4">NBRC 100432</strain>
    </source>
</reference>
<dbReference type="STRING" id="1077974.GOEFS_020_00210"/>